<dbReference type="RefSeq" id="WP_027097164.1">
    <property type="nucleotide sequence ID" value="NZ_JADMZC010000004.1"/>
</dbReference>
<evidence type="ECO:0000256" key="3">
    <source>
        <dbReference type="ARBA" id="ARBA00022692"/>
    </source>
</evidence>
<keyword evidence="8" id="KW-1185">Reference proteome</keyword>
<evidence type="ECO:0000256" key="1">
    <source>
        <dbReference type="ARBA" id="ARBA00004651"/>
    </source>
</evidence>
<evidence type="ECO:0000313" key="7">
    <source>
        <dbReference type="EMBL" id="OBY11643.1"/>
    </source>
</evidence>
<dbReference type="InterPro" id="IPR050833">
    <property type="entry name" value="Poly_Biosynth_Transport"/>
</dbReference>
<evidence type="ECO:0000256" key="2">
    <source>
        <dbReference type="ARBA" id="ARBA00022475"/>
    </source>
</evidence>
<evidence type="ECO:0000256" key="4">
    <source>
        <dbReference type="ARBA" id="ARBA00022989"/>
    </source>
</evidence>
<keyword evidence="4 6" id="KW-1133">Transmembrane helix</keyword>
<feature type="transmembrane region" description="Helical" evidence="6">
    <location>
        <begin position="268"/>
        <end position="293"/>
    </location>
</feature>
<accession>A0A1B8RS25</accession>
<dbReference type="EMBL" id="MAPZ01000011">
    <property type="protein sequence ID" value="OBY11643.1"/>
    <property type="molecule type" value="Genomic_DNA"/>
</dbReference>
<feature type="transmembrane region" description="Helical" evidence="6">
    <location>
        <begin position="228"/>
        <end position="248"/>
    </location>
</feature>
<proteinExistence type="predicted"/>
<dbReference type="OrthoDB" id="5906224at2"/>
<dbReference type="PANTHER" id="PTHR30250:SF11">
    <property type="entry name" value="O-ANTIGEN TRANSPORTER-RELATED"/>
    <property type="match status" value="1"/>
</dbReference>
<dbReference type="Pfam" id="PF01943">
    <property type="entry name" value="Polysacc_synt"/>
    <property type="match status" value="1"/>
</dbReference>
<comment type="caution">
    <text evidence="7">The sequence shown here is derived from an EMBL/GenBank/DDBJ whole genome shotgun (WGS) entry which is preliminary data.</text>
</comment>
<dbReference type="CDD" id="cd13128">
    <property type="entry name" value="MATE_Wzx_like"/>
    <property type="match status" value="1"/>
</dbReference>
<organism evidence="7 8">
    <name type="scientific">Clostridium paraputrificum</name>
    <dbReference type="NCBI Taxonomy" id="29363"/>
    <lineage>
        <taxon>Bacteria</taxon>
        <taxon>Bacillati</taxon>
        <taxon>Bacillota</taxon>
        <taxon>Clostridia</taxon>
        <taxon>Eubacteriales</taxon>
        <taxon>Clostridiaceae</taxon>
        <taxon>Clostridium</taxon>
    </lineage>
</organism>
<feature type="transmembrane region" description="Helical" evidence="6">
    <location>
        <begin position="305"/>
        <end position="327"/>
    </location>
</feature>
<dbReference type="InterPro" id="IPR002797">
    <property type="entry name" value="Polysacc_synth"/>
</dbReference>
<sequence>MSSNNEYLGKAANEASKTFIIKVISYVIAFLSQILFANMLGSDLLGLYQTCMNIVMMLLMISVFGMDSANIRFISQHNNNGEKGKIKSYFWYSIKMTTIFSLICSLVLIIFRSYIAENIFNESRLINILPVFGFVLITYSLIEVIGGYSRGIKSSSDYFLSQEFINKIVKVAIFVLLYLVNFRLFGLIIGTILGFIASLVYLFIRVRKSSSFLFNRDIHKEEIDKKQFWRYSFSMSVVYFTNYLMLYVNSTIVGMFLTSSEVGIYSNAQTLSSFIIFIYVSFNSIFVSMVSELYYNKEYELLNKLYIDITRIILVLSIPIVLVMVFYSKSILSIFGGEFVGGSTALIILVIGQLANIIVGPNESLLSMSGNQRYSMMNGVVIAFVNISLNFILIPKVGIVGSAIAGAIAVFTGNLLKTIQVKKVMNMVPYDKSIYKVVVVIVIDTIILILSRMLFKDTFIMAAIVGVTVYIMSLLIYYKLGLTESELSLMQSLINKIKK</sequence>
<dbReference type="Proteomes" id="UP000092714">
    <property type="component" value="Unassembled WGS sequence"/>
</dbReference>
<feature type="transmembrane region" description="Helical" evidence="6">
    <location>
        <begin position="131"/>
        <end position="152"/>
    </location>
</feature>
<dbReference type="AlphaFoldDB" id="A0A1B8RS25"/>
<dbReference type="PANTHER" id="PTHR30250">
    <property type="entry name" value="PST FAMILY PREDICTED COLANIC ACID TRANSPORTER"/>
    <property type="match status" value="1"/>
</dbReference>
<feature type="transmembrane region" description="Helical" evidence="6">
    <location>
        <begin position="460"/>
        <end position="480"/>
    </location>
</feature>
<gene>
    <name evidence="7" type="ORF">CP373A1_04430</name>
</gene>
<keyword evidence="3 6" id="KW-0812">Transmembrane</keyword>
<name>A0A1B8RS25_9CLOT</name>
<feature type="transmembrane region" description="Helical" evidence="6">
    <location>
        <begin position="374"/>
        <end position="393"/>
    </location>
</feature>
<feature type="transmembrane region" description="Helical" evidence="6">
    <location>
        <begin position="187"/>
        <end position="207"/>
    </location>
</feature>
<feature type="transmembrane region" description="Helical" evidence="6">
    <location>
        <begin position="339"/>
        <end position="362"/>
    </location>
</feature>
<evidence type="ECO:0000313" key="8">
    <source>
        <dbReference type="Proteomes" id="UP000092714"/>
    </source>
</evidence>
<feature type="transmembrane region" description="Helical" evidence="6">
    <location>
        <begin position="47"/>
        <end position="69"/>
    </location>
</feature>
<dbReference type="eggNOG" id="COG2244">
    <property type="taxonomic scope" value="Bacteria"/>
</dbReference>
<evidence type="ECO:0000256" key="6">
    <source>
        <dbReference type="SAM" id="Phobius"/>
    </source>
</evidence>
<feature type="transmembrane region" description="Helical" evidence="6">
    <location>
        <begin position="399"/>
        <end position="416"/>
    </location>
</feature>
<feature type="transmembrane region" description="Helical" evidence="6">
    <location>
        <begin position="437"/>
        <end position="454"/>
    </location>
</feature>
<dbReference type="GO" id="GO:0005886">
    <property type="term" value="C:plasma membrane"/>
    <property type="evidence" value="ECO:0007669"/>
    <property type="project" value="UniProtKB-SubCell"/>
</dbReference>
<evidence type="ECO:0000256" key="5">
    <source>
        <dbReference type="ARBA" id="ARBA00023136"/>
    </source>
</evidence>
<comment type="subcellular location">
    <subcellularLocation>
        <location evidence="1">Cell membrane</location>
        <topology evidence="1">Multi-pass membrane protein</topology>
    </subcellularLocation>
</comment>
<feature type="transmembrane region" description="Helical" evidence="6">
    <location>
        <begin position="89"/>
        <end position="111"/>
    </location>
</feature>
<reference evidence="7 8" key="1">
    <citation type="submission" date="2016-06" db="EMBL/GenBank/DDBJ databases">
        <authorList>
            <person name="Kjaerup R.B."/>
            <person name="Dalgaard T.S."/>
            <person name="Juul-Madsen H.R."/>
        </authorList>
    </citation>
    <scope>NUCLEOTIDE SEQUENCE [LARGE SCALE GENOMIC DNA]</scope>
    <source>
        <strain evidence="7 8">373-A1</strain>
    </source>
</reference>
<feature type="transmembrane region" description="Helical" evidence="6">
    <location>
        <begin position="20"/>
        <end position="41"/>
    </location>
</feature>
<keyword evidence="5 6" id="KW-0472">Membrane</keyword>
<keyword evidence="2" id="KW-1003">Cell membrane</keyword>
<dbReference type="GeneID" id="42774998"/>
<protein>
    <submittedName>
        <fullName evidence="7">Uncharacterized protein</fullName>
    </submittedName>
</protein>